<dbReference type="InterPro" id="IPR029063">
    <property type="entry name" value="SAM-dependent_MTases_sf"/>
</dbReference>
<dbReference type="EMBL" id="JAPQKH010000007">
    <property type="protein sequence ID" value="KAJ5087818.1"/>
    <property type="molecule type" value="Genomic_DNA"/>
</dbReference>
<dbReference type="GO" id="GO:0044550">
    <property type="term" value="P:secondary metabolite biosynthetic process"/>
    <property type="evidence" value="ECO:0007669"/>
    <property type="project" value="UniProtKB-ARBA"/>
</dbReference>
<reference evidence="5" key="2">
    <citation type="journal article" date="2023" name="IMA Fungus">
        <title>Comparative genomic study of the Penicillium genus elucidates a diverse pangenome and 15 lateral gene transfer events.</title>
        <authorList>
            <person name="Petersen C."/>
            <person name="Sorensen T."/>
            <person name="Nielsen M.R."/>
            <person name="Sondergaard T.E."/>
            <person name="Sorensen J.L."/>
            <person name="Fitzpatrick D.A."/>
            <person name="Frisvad J.C."/>
            <person name="Nielsen K.L."/>
        </authorList>
    </citation>
    <scope>NUCLEOTIDE SEQUENCE</scope>
    <source>
        <strain evidence="5">IBT 30069</strain>
    </source>
</reference>
<dbReference type="PANTHER" id="PTHR43712:SF16">
    <property type="entry name" value="O-METHYLTRANSFERASE ELCB"/>
    <property type="match status" value="1"/>
</dbReference>
<evidence type="ECO:0000313" key="5">
    <source>
        <dbReference type="EMBL" id="KAJ5087818.1"/>
    </source>
</evidence>
<dbReference type="Gene3D" id="1.10.10.10">
    <property type="entry name" value="Winged helix-like DNA-binding domain superfamily/Winged helix DNA-binding domain"/>
    <property type="match status" value="1"/>
</dbReference>
<dbReference type="GO" id="GO:0032259">
    <property type="term" value="P:methylation"/>
    <property type="evidence" value="ECO:0007669"/>
    <property type="project" value="UniProtKB-KW"/>
</dbReference>
<dbReference type="InterPro" id="IPR001077">
    <property type="entry name" value="COMT_C"/>
</dbReference>
<evidence type="ECO:0000256" key="3">
    <source>
        <dbReference type="ARBA" id="ARBA00022691"/>
    </source>
</evidence>
<dbReference type="SUPFAM" id="SSF46785">
    <property type="entry name" value="Winged helix' DNA-binding domain"/>
    <property type="match status" value="1"/>
</dbReference>
<name>A0A9W9ETR8_9EURO</name>
<keyword evidence="3" id="KW-0949">S-adenosyl-L-methionine</keyword>
<dbReference type="PROSITE" id="PS51683">
    <property type="entry name" value="SAM_OMT_II"/>
    <property type="match status" value="1"/>
</dbReference>
<keyword evidence="2" id="KW-0808">Transferase</keyword>
<evidence type="ECO:0000313" key="6">
    <source>
        <dbReference type="Proteomes" id="UP001149165"/>
    </source>
</evidence>
<dbReference type="InterPro" id="IPR036390">
    <property type="entry name" value="WH_DNA-bd_sf"/>
</dbReference>
<evidence type="ECO:0000256" key="2">
    <source>
        <dbReference type="ARBA" id="ARBA00022679"/>
    </source>
</evidence>
<keyword evidence="1" id="KW-0489">Methyltransferase</keyword>
<organism evidence="5 6">
    <name type="scientific">Penicillium angulare</name>
    <dbReference type="NCBI Taxonomy" id="116970"/>
    <lineage>
        <taxon>Eukaryota</taxon>
        <taxon>Fungi</taxon>
        <taxon>Dikarya</taxon>
        <taxon>Ascomycota</taxon>
        <taxon>Pezizomycotina</taxon>
        <taxon>Eurotiomycetes</taxon>
        <taxon>Eurotiomycetidae</taxon>
        <taxon>Eurotiales</taxon>
        <taxon>Aspergillaceae</taxon>
        <taxon>Penicillium</taxon>
    </lineage>
</organism>
<sequence length="436" mass="49044">MTTLTELAQQALVLAKRLDDYTASKGLPPVSLDQDTLSHPDLPQELRDARHELGDKAQMIKRLANDPVRNLMETMFGFTDLASLNAVYEYNLPSKIPLEPPNKTVSSIEIAEAAGMPHGICRRVIVHAMENGIFVDAGNDQVGHSSLSRLLVTDPGAFQTVGMLLNELSPAALRIPEAIRKYGTSSEPNETAYNLVNDTDLPIYSFLEQRQSRRSRFGMTMGFFSREQGFNLQHLVNGFPWKSIDRSDAVVVDIGGGVGVVCHKLAEATERMKLIVQDLPVPVKLGQEQLPAEAKWKDRVQFMVADFLAQDQPLIGADVYFFRWILHNWSDEYCVKILQRVAPAMRAHSKVVIYDYILAEGPEFKWSRKHGRNLDLVMYACWNGSERTLADIKRIFQQADKRYVLEDVSLPSGSSMSVVSFGWNENQSNSISEWKE</sequence>
<dbReference type="InterPro" id="IPR036388">
    <property type="entry name" value="WH-like_DNA-bd_sf"/>
</dbReference>
<comment type="caution">
    <text evidence="5">The sequence shown here is derived from an EMBL/GenBank/DDBJ whole genome shotgun (WGS) entry which is preliminary data.</text>
</comment>
<evidence type="ECO:0000259" key="4">
    <source>
        <dbReference type="Pfam" id="PF00891"/>
    </source>
</evidence>
<protein>
    <submittedName>
        <fullName evidence="5">O-methyltransferase</fullName>
    </submittedName>
</protein>
<dbReference type="Gene3D" id="3.40.50.150">
    <property type="entry name" value="Vaccinia Virus protein VP39"/>
    <property type="match status" value="1"/>
</dbReference>
<dbReference type="OrthoDB" id="1606438at2759"/>
<dbReference type="InterPro" id="IPR016461">
    <property type="entry name" value="COMT-like"/>
</dbReference>
<accession>A0A9W9ETR8</accession>
<evidence type="ECO:0000256" key="1">
    <source>
        <dbReference type="ARBA" id="ARBA00022603"/>
    </source>
</evidence>
<reference evidence="5" key="1">
    <citation type="submission" date="2022-11" db="EMBL/GenBank/DDBJ databases">
        <authorList>
            <person name="Petersen C."/>
        </authorList>
    </citation>
    <scope>NUCLEOTIDE SEQUENCE</scope>
    <source>
        <strain evidence="5">IBT 30069</strain>
    </source>
</reference>
<gene>
    <name evidence="5" type="ORF">N7456_011434</name>
</gene>
<keyword evidence="6" id="KW-1185">Reference proteome</keyword>
<dbReference type="Pfam" id="PF00891">
    <property type="entry name" value="Methyltransf_2"/>
    <property type="match status" value="1"/>
</dbReference>
<dbReference type="Proteomes" id="UP001149165">
    <property type="component" value="Unassembled WGS sequence"/>
</dbReference>
<dbReference type="PANTHER" id="PTHR43712">
    <property type="entry name" value="PUTATIVE (AFU_ORTHOLOGUE AFUA_4G14580)-RELATED"/>
    <property type="match status" value="1"/>
</dbReference>
<dbReference type="SUPFAM" id="SSF53335">
    <property type="entry name" value="S-adenosyl-L-methionine-dependent methyltransferases"/>
    <property type="match status" value="1"/>
</dbReference>
<dbReference type="GO" id="GO:0008171">
    <property type="term" value="F:O-methyltransferase activity"/>
    <property type="evidence" value="ECO:0007669"/>
    <property type="project" value="InterPro"/>
</dbReference>
<proteinExistence type="predicted"/>
<feature type="domain" description="O-methyltransferase C-terminal" evidence="4">
    <location>
        <begin position="250"/>
        <end position="399"/>
    </location>
</feature>
<dbReference type="AlphaFoldDB" id="A0A9W9ETR8"/>